<comment type="caution">
    <text evidence="9">The sequence shown here is derived from an EMBL/GenBank/DDBJ whole genome shotgun (WGS) entry which is preliminary data.</text>
</comment>
<dbReference type="GO" id="GO:0003882">
    <property type="term" value="F:CDP-diacylglycerol-serine O-phosphatidyltransferase activity"/>
    <property type="evidence" value="ECO:0007669"/>
    <property type="project" value="UniProtKB-EC"/>
</dbReference>
<dbReference type="PANTHER" id="PTHR12586">
    <property type="entry name" value="CDP-DIACYLGLYCEROL--SERINE O-PHOSPHATIDYLTRANSFERASE"/>
    <property type="match status" value="1"/>
</dbReference>
<dbReference type="PIRSF" id="PIRSF000850">
    <property type="entry name" value="Phospholipase_D_PSS"/>
    <property type="match status" value="1"/>
</dbReference>
<dbReference type="RefSeq" id="WP_186911122.1">
    <property type="nucleotide sequence ID" value="NZ_JACOFV010000002.1"/>
</dbReference>
<dbReference type="NCBIfam" id="NF006946">
    <property type="entry name" value="PRK09428.1"/>
    <property type="match status" value="1"/>
</dbReference>
<evidence type="ECO:0000313" key="9">
    <source>
        <dbReference type="EMBL" id="MBC3861187.1"/>
    </source>
</evidence>
<dbReference type="EC" id="2.7.8.8" evidence="9"/>
<evidence type="ECO:0000256" key="4">
    <source>
        <dbReference type="ARBA" id="ARBA00022737"/>
    </source>
</evidence>
<dbReference type="SMART" id="SM00155">
    <property type="entry name" value="PLDc"/>
    <property type="match status" value="2"/>
</dbReference>
<evidence type="ECO:0000256" key="3">
    <source>
        <dbReference type="ARBA" id="ARBA00022679"/>
    </source>
</evidence>
<dbReference type="GO" id="GO:0005829">
    <property type="term" value="C:cytosol"/>
    <property type="evidence" value="ECO:0007669"/>
    <property type="project" value="TreeGrafter"/>
</dbReference>
<keyword evidence="6" id="KW-0594">Phospholipid biosynthesis</keyword>
<evidence type="ECO:0000259" key="8">
    <source>
        <dbReference type="PROSITE" id="PS50035"/>
    </source>
</evidence>
<evidence type="ECO:0000313" key="10">
    <source>
        <dbReference type="Proteomes" id="UP000634011"/>
    </source>
</evidence>
<sequence>MRFQRPRSALEQLPAIPMKPESVKILLSAAEYRQELLKQISKAKHRIYLCSLYLQHDEAGAQVLAALYAAKAARPALDIALLVDWHRAQRGLIGEAKQVGKMMGNAAWYQEQSALHQGCIPIYGIPVQTSELFGVLHLKGFVIDDGVIYSGASINNVYLHQQEKYRHDRYLLIQNATLANTMVDFIRRHLLCSAAVHRLDRIDPPGTRSIRAEIRDFRANLKKARYSFDADIKQNTDVLSVSPLVGVGKNNPLNRVICQLLAASKKQITICTPYFNFPLAVTREINRALKRGVKVDVIVGDKAANDFYIPPDQPFKVIAALPYLYEANLRRFAKSHQSEIKHQQLNLHLWKDGDNTYHLKGMWIDEDYALMTGNNLNPRAFRLDLENALLIHDPQHQLQNQRNAELVSIMQHTSVINHYRQLEKVRDYPHEVRKLLARLSSVRLDRLAYRVL</sequence>
<dbReference type="InterPro" id="IPR016270">
    <property type="entry name" value="PGS1"/>
</dbReference>
<dbReference type="Pfam" id="PF13091">
    <property type="entry name" value="PLDc_2"/>
    <property type="match status" value="1"/>
</dbReference>
<dbReference type="PANTHER" id="PTHR12586:SF1">
    <property type="entry name" value="CDP-DIACYLGLYCEROL--GLYCEROL-3-PHOSPHATE 3-PHOSPHATIDYLTRANSFERASE, MITOCHONDRIAL"/>
    <property type="match status" value="1"/>
</dbReference>
<dbReference type="Proteomes" id="UP000634011">
    <property type="component" value="Unassembled WGS sequence"/>
</dbReference>
<comment type="similarity">
    <text evidence="1">Belongs to the CDP-alcohol phosphatidyltransferase class-II family.</text>
</comment>
<evidence type="ECO:0000256" key="6">
    <source>
        <dbReference type="ARBA" id="ARBA00023209"/>
    </source>
</evidence>
<keyword evidence="2" id="KW-0444">Lipid biosynthesis</keyword>
<dbReference type="SUPFAM" id="SSF56024">
    <property type="entry name" value="Phospholipase D/nuclease"/>
    <property type="match status" value="2"/>
</dbReference>
<gene>
    <name evidence="9" type="primary">pssA</name>
    <name evidence="9" type="ORF">H8K32_03665</name>
</gene>
<name>A0A923HB29_9BURK</name>
<feature type="domain" description="PLD phosphodiesterase" evidence="8">
    <location>
        <begin position="353"/>
        <end position="380"/>
    </location>
</feature>
<dbReference type="GO" id="GO:0008444">
    <property type="term" value="F:CDP-diacylglycerol-glycerol-3-phosphate 3-phosphatidyltransferase activity"/>
    <property type="evidence" value="ECO:0007669"/>
    <property type="project" value="InterPro"/>
</dbReference>
<proteinExistence type="inferred from homology"/>
<evidence type="ECO:0000256" key="5">
    <source>
        <dbReference type="ARBA" id="ARBA00023098"/>
    </source>
</evidence>
<dbReference type="InterPro" id="IPR001736">
    <property type="entry name" value="PLipase_D/transphosphatidylase"/>
</dbReference>
<evidence type="ECO:0000256" key="1">
    <source>
        <dbReference type="ARBA" id="ARBA00010682"/>
    </source>
</evidence>
<keyword evidence="10" id="KW-1185">Reference proteome</keyword>
<protein>
    <submittedName>
        <fullName evidence="9">CDP-diacylglycerol--serine O-phosphatidyltransferase</fullName>
        <ecNumber evidence="9">2.7.8.8</ecNumber>
    </submittedName>
</protein>
<keyword evidence="7" id="KW-1208">Phospholipid metabolism</keyword>
<dbReference type="Gene3D" id="3.30.870.10">
    <property type="entry name" value="Endonuclease Chain A"/>
    <property type="match status" value="2"/>
</dbReference>
<keyword evidence="4" id="KW-0677">Repeat</keyword>
<evidence type="ECO:0000256" key="2">
    <source>
        <dbReference type="ARBA" id="ARBA00022516"/>
    </source>
</evidence>
<organism evidence="9 10">
    <name type="scientific">Undibacterium jejuense</name>
    <dbReference type="NCBI Taxonomy" id="1344949"/>
    <lineage>
        <taxon>Bacteria</taxon>
        <taxon>Pseudomonadati</taxon>
        <taxon>Pseudomonadota</taxon>
        <taxon>Betaproteobacteria</taxon>
        <taxon>Burkholderiales</taxon>
        <taxon>Oxalobacteraceae</taxon>
        <taxon>Undibacterium</taxon>
    </lineage>
</organism>
<dbReference type="AlphaFoldDB" id="A0A923HB29"/>
<dbReference type="CDD" id="cd09136">
    <property type="entry name" value="PLDc_PSS_G_neg_2"/>
    <property type="match status" value="1"/>
</dbReference>
<dbReference type="GO" id="GO:0032049">
    <property type="term" value="P:cardiolipin biosynthetic process"/>
    <property type="evidence" value="ECO:0007669"/>
    <property type="project" value="InterPro"/>
</dbReference>
<keyword evidence="5" id="KW-0443">Lipid metabolism</keyword>
<dbReference type="PROSITE" id="PS50035">
    <property type="entry name" value="PLD"/>
    <property type="match status" value="1"/>
</dbReference>
<dbReference type="EMBL" id="JACOFV010000002">
    <property type="protein sequence ID" value="MBC3861187.1"/>
    <property type="molecule type" value="Genomic_DNA"/>
</dbReference>
<keyword evidence="3 9" id="KW-0808">Transferase</keyword>
<reference evidence="9" key="1">
    <citation type="submission" date="2020-08" db="EMBL/GenBank/DDBJ databases">
        <title>Novel species isolated from subtropical streams in China.</title>
        <authorList>
            <person name="Lu H."/>
        </authorList>
    </citation>
    <scope>NUCLEOTIDE SEQUENCE</scope>
    <source>
        <strain evidence="9">KACC 12607</strain>
    </source>
</reference>
<evidence type="ECO:0000256" key="7">
    <source>
        <dbReference type="ARBA" id="ARBA00023264"/>
    </source>
</evidence>
<accession>A0A923HB29</accession>
<dbReference type="InterPro" id="IPR025202">
    <property type="entry name" value="PLD-like_dom"/>
</dbReference>